<dbReference type="Proteomes" id="UP000001826">
    <property type="component" value="Chromosome"/>
</dbReference>
<dbReference type="InterPro" id="IPR058240">
    <property type="entry name" value="rSAM_sf"/>
</dbReference>
<accession>Q8TVG0</accession>
<dbReference type="Pfam" id="PF04055">
    <property type="entry name" value="Radical_SAM"/>
    <property type="match status" value="1"/>
</dbReference>
<dbReference type="AlphaFoldDB" id="Q8TVG0"/>
<dbReference type="InterPro" id="IPR023404">
    <property type="entry name" value="rSAM_horseshoe"/>
</dbReference>
<dbReference type="GO" id="GO:0031419">
    <property type="term" value="F:cobalamin binding"/>
    <property type="evidence" value="ECO:0007669"/>
    <property type="project" value="InterPro"/>
</dbReference>
<dbReference type="GO" id="GO:0003824">
    <property type="term" value="F:catalytic activity"/>
    <property type="evidence" value="ECO:0007669"/>
    <property type="project" value="InterPro"/>
</dbReference>
<reference evidence="3 4" key="1">
    <citation type="journal article" date="2002" name="Proc. Natl. Acad. Sci. U.S.A.">
        <title>The complete genome of hyperthermophile Methanopyrus kandleri AV19 and monophyly of archaeal methanogens.</title>
        <authorList>
            <person name="Slesarev A.I."/>
            <person name="Mezhevaya K.V."/>
            <person name="Makarova K.S."/>
            <person name="Polushin N.N."/>
            <person name="Shcherbinina O.V."/>
            <person name="Shakhova V.V."/>
            <person name="Belova G.I."/>
            <person name="Aravind L."/>
            <person name="Natale D.A."/>
            <person name="Rogozin I.B."/>
            <person name="Tatusov R.L."/>
            <person name="Wolf Y.I."/>
            <person name="Stetter K.O."/>
            <person name="Malykh A.G."/>
            <person name="Koonin E.V."/>
            <person name="Kozyavkin S.A."/>
        </authorList>
    </citation>
    <scope>NUCLEOTIDE SEQUENCE [LARGE SCALE GENOMIC DNA]</scope>
    <source>
        <strain evidence="4">AV19 / DSM 6324 / JCM 9639 / NBRC 100938</strain>
    </source>
</reference>
<sequence length="509" mass="56877">MRGEETLAEVVLTMDRTLASNYRGGMFMGFSACVPKGIIPDWLYFSVFCPSVEYDEETGEVKEAPLGIRRIEAQLRREGYDVAVVHPDAVHKAIDEDTIAVGVSEIDPQGMGPATTTFTSFSGKPAYMKVCFEDLMERIRELKDRYGFGVFMGGPGAWQVAETFPRFGVDFLIMGEGEYVVGEVVRRIEEGDRGLEIVRGKPVAAEDIPTIVNPTTNGIVEVARGCGRGCKFCSPDMRELRSFPLSKILEDVDVNVRGGHEEILLHAEDVLRYKADGWRPNVEAVLELFSAVMNRPGVKRVSVSHVALSTVCQFDERLGEISEVAGVGELVPWMGAQVGVETGSPRLMAEHMPGKVAPYKVEEWPDVVEQAFGIMNDHGWVPCGTLILGLPGETEDDVMMTVELLDRLRDYKSFIVPLFFVPIGESRLSDHDFFTPEKLTEVHWEVILKCVDHDLKWLPELYEEYARANGHGPLVKLTIRALTWYGRRKIFKSALKWCPEKELVEAVLG</sequence>
<dbReference type="SMART" id="SM00729">
    <property type="entry name" value="Elp3"/>
    <property type="match status" value="1"/>
</dbReference>
<dbReference type="PANTHER" id="PTHR42731:SF4">
    <property type="entry name" value="RADICAL SAM DOMAIN PROTEIN"/>
    <property type="match status" value="1"/>
</dbReference>
<feature type="domain" description="Radical SAM core" evidence="2">
    <location>
        <begin position="212"/>
        <end position="459"/>
    </location>
</feature>
<keyword evidence="4" id="KW-1185">Reference proteome</keyword>
<dbReference type="CDD" id="cd01335">
    <property type="entry name" value="Radical_SAM"/>
    <property type="match status" value="1"/>
</dbReference>
<dbReference type="HOGENOM" id="CLU_032214_0_0_2"/>
<dbReference type="InParanoid" id="Q8TVG0"/>
<proteinExistence type="predicted"/>
<dbReference type="Gene3D" id="3.40.50.280">
    <property type="entry name" value="Cobalamin-binding domain"/>
    <property type="match status" value="1"/>
</dbReference>
<dbReference type="SFLD" id="SFLDS00029">
    <property type="entry name" value="Radical_SAM"/>
    <property type="match status" value="1"/>
</dbReference>
<evidence type="ECO:0000313" key="4">
    <source>
        <dbReference type="Proteomes" id="UP000001826"/>
    </source>
</evidence>
<dbReference type="EnsemblBacteria" id="AAM02642">
    <property type="protein sequence ID" value="AAM02642"/>
    <property type="gene ID" value="MK1429"/>
</dbReference>
<feature type="domain" description="B12-binding" evidence="1">
    <location>
        <begin position="49"/>
        <end position="195"/>
    </location>
</feature>
<dbReference type="PaxDb" id="190192-MK1429"/>
<dbReference type="PROSITE" id="PS51918">
    <property type="entry name" value="RADICAL_SAM"/>
    <property type="match status" value="1"/>
</dbReference>
<dbReference type="KEGG" id="mka:MK1429"/>
<dbReference type="InterPro" id="IPR006638">
    <property type="entry name" value="Elp3/MiaA/NifB-like_rSAM"/>
</dbReference>
<dbReference type="STRING" id="190192.MK1429"/>
<dbReference type="SFLD" id="SFLDG01082">
    <property type="entry name" value="B12-binding_domain_containing"/>
    <property type="match status" value="1"/>
</dbReference>
<dbReference type="InterPro" id="IPR007197">
    <property type="entry name" value="rSAM"/>
</dbReference>
<dbReference type="EMBL" id="AE009439">
    <property type="protein sequence ID" value="AAM02642.1"/>
    <property type="molecule type" value="Genomic_DNA"/>
</dbReference>
<dbReference type="GO" id="GO:0046872">
    <property type="term" value="F:metal ion binding"/>
    <property type="evidence" value="ECO:0007669"/>
    <property type="project" value="InterPro"/>
</dbReference>
<name>Q8TVG0_METKA</name>
<evidence type="ECO:0000259" key="1">
    <source>
        <dbReference type="PROSITE" id="PS51332"/>
    </source>
</evidence>
<protein>
    <submittedName>
        <fullName evidence="3">Fe-S oxidoreductase</fullName>
    </submittedName>
</protein>
<evidence type="ECO:0000259" key="2">
    <source>
        <dbReference type="PROSITE" id="PS51918"/>
    </source>
</evidence>
<dbReference type="InterPro" id="IPR006158">
    <property type="entry name" value="Cobalamin-bd"/>
</dbReference>
<gene>
    <name evidence="3" type="ordered locus">MK1429</name>
</gene>
<dbReference type="GO" id="GO:0051536">
    <property type="term" value="F:iron-sulfur cluster binding"/>
    <property type="evidence" value="ECO:0007669"/>
    <property type="project" value="InterPro"/>
</dbReference>
<dbReference type="Gene3D" id="3.80.30.20">
    <property type="entry name" value="tm_1862 like domain"/>
    <property type="match status" value="1"/>
</dbReference>
<dbReference type="PANTHER" id="PTHR42731">
    <property type="entry name" value="SLL1084 PROTEIN"/>
    <property type="match status" value="1"/>
</dbReference>
<evidence type="ECO:0000313" key="3">
    <source>
        <dbReference type="EMBL" id="AAM02642.1"/>
    </source>
</evidence>
<dbReference type="PROSITE" id="PS51332">
    <property type="entry name" value="B12_BINDING"/>
    <property type="match status" value="1"/>
</dbReference>
<organism evidence="3 4">
    <name type="scientific">Methanopyrus kandleri (strain AV19 / DSM 6324 / JCM 9639 / NBRC 100938)</name>
    <dbReference type="NCBI Taxonomy" id="190192"/>
    <lineage>
        <taxon>Archaea</taxon>
        <taxon>Methanobacteriati</taxon>
        <taxon>Methanobacteriota</taxon>
        <taxon>Methanomada group</taxon>
        <taxon>Methanopyri</taxon>
        <taxon>Methanopyrales</taxon>
        <taxon>Methanopyraceae</taxon>
        <taxon>Methanopyrus</taxon>
    </lineage>
</organism>
<dbReference type="SUPFAM" id="SSF102114">
    <property type="entry name" value="Radical SAM enzymes"/>
    <property type="match status" value="1"/>
</dbReference>
<dbReference type="CDD" id="cd02065">
    <property type="entry name" value="B12-binding_like"/>
    <property type="match status" value="1"/>
</dbReference>